<evidence type="ECO:0000313" key="1">
    <source>
        <dbReference type="EMBL" id="CAE7657231.1"/>
    </source>
</evidence>
<gene>
    <name evidence="1" type="primary">aglC</name>
    <name evidence="1" type="ORF">SPIL2461_LOCUS17697</name>
</gene>
<sequence>ADVFVMRLAVACRSLRKAVAQSGTTQLGGPWIQGPGTWQPAGLFQALGLEGLERLCLPAVTLMCEVAFKNTGEVLAFLDAARGLAADADDGHVFFSNFRFKVRDVEFMFSGYDDGDDCRCEAEPSIDMFVGDVHIQASLEALCNEEDPTGPPLFNLSVFQDPMPAIAETCVEMLGSSLLLPDLRLVSYDGCICSDHGLDSTSPLLLHMRKGNPLPMFLAFRIAAGDVH</sequence>
<dbReference type="AlphaFoldDB" id="A0A812VUE2"/>
<reference evidence="1" key="1">
    <citation type="submission" date="2021-02" db="EMBL/GenBank/DDBJ databases">
        <authorList>
            <person name="Dougan E. K."/>
            <person name="Rhodes N."/>
            <person name="Thang M."/>
            <person name="Chan C."/>
        </authorList>
    </citation>
    <scope>NUCLEOTIDE SEQUENCE</scope>
</reference>
<protein>
    <submittedName>
        <fullName evidence="1">AglC protein</fullName>
    </submittedName>
</protein>
<evidence type="ECO:0000313" key="2">
    <source>
        <dbReference type="Proteomes" id="UP000649617"/>
    </source>
</evidence>
<feature type="non-terminal residue" evidence="1">
    <location>
        <position position="1"/>
    </location>
</feature>
<name>A0A812VUE2_SYMPI</name>
<dbReference type="Proteomes" id="UP000649617">
    <property type="component" value="Unassembled WGS sequence"/>
</dbReference>
<keyword evidence="2" id="KW-1185">Reference proteome</keyword>
<dbReference type="EMBL" id="CAJNIZ010043318">
    <property type="protein sequence ID" value="CAE7657231.1"/>
    <property type="molecule type" value="Genomic_DNA"/>
</dbReference>
<proteinExistence type="predicted"/>
<comment type="caution">
    <text evidence="1">The sequence shown here is derived from an EMBL/GenBank/DDBJ whole genome shotgun (WGS) entry which is preliminary data.</text>
</comment>
<organism evidence="1 2">
    <name type="scientific">Symbiodinium pilosum</name>
    <name type="common">Dinoflagellate</name>
    <dbReference type="NCBI Taxonomy" id="2952"/>
    <lineage>
        <taxon>Eukaryota</taxon>
        <taxon>Sar</taxon>
        <taxon>Alveolata</taxon>
        <taxon>Dinophyceae</taxon>
        <taxon>Suessiales</taxon>
        <taxon>Symbiodiniaceae</taxon>
        <taxon>Symbiodinium</taxon>
    </lineage>
</organism>
<accession>A0A812VUE2</accession>